<evidence type="ECO:0000313" key="2">
    <source>
        <dbReference type="EMBL" id="SEO30722.1"/>
    </source>
</evidence>
<gene>
    <name evidence="2" type="ORF">SAMN05216404_1179</name>
</gene>
<reference evidence="2 3" key="1">
    <citation type="submission" date="2016-10" db="EMBL/GenBank/DDBJ databases">
        <authorList>
            <person name="de Groot N.N."/>
        </authorList>
    </citation>
    <scope>NUCLEOTIDE SEQUENCE [LARGE SCALE GENOMIC DNA]</scope>
    <source>
        <strain evidence="2 3">Nl18</strain>
    </source>
</reference>
<protein>
    <submittedName>
        <fullName evidence="2">Uncharacterized protein</fullName>
    </submittedName>
</protein>
<evidence type="ECO:0000313" key="3">
    <source>
        <dbReference type="Proteomes" id="UP000183898"/>
    </source>
</evidence>
<dbReference type="AlphaFoldDB" id="A0A1H8NME2"/>
<evidence type="ECO:0000256" key="1">
    <source>
        <dbReference type="SAM" id="MobiDB-lite"/>
    </source>
</evidence>
<feature type="region of interest" description="Disordered" evidence="1">
    <location>
        <begin position="99"/>
        <end position="122"/>
    </location>
</feature>
<organism evidence="2 3">
    <name type="scientific">Nitrosospira multiformis</name>
    <dbReference type="NCBI Taxonomy" id="1231"/>
    <lineage>
        <taxon>Bacteria</taxon>
        <taxon>Pseudomonadati</taxon>
        <taxon>Pseudomonadota</taxon>
        <taxon>Betaproteobacteria</taxon>
        <taxon>Nitrosomonadales</taxon>
        <taxon>Nitrosomonadaceae</taxon>
        <taxon>Nitrosospira</taxon>
    </lineage>
</organism>
<name>A0A1H8NME2_9PROT</name>
<sequence length="243" mass="27072">MKIKFFIIGLGLLILFPSPPSLAERGILGGLLGLSGCIKGCREEDSKRSESSCSRFCRCTLEFDSADLIKWITKKNMGEAASTASYQAMTCRAQVWPDVYTPPPSPTQEQQNEPKKLSGDEAPLSKQTVDFIDVAMLGPKLQPLVRQATTEGISNHRYNRITCVYGPYKQREDGESVVSHFSFWYRSLPGDFVDWKKQDSEMTLLRMGGVATVNECPAKLSEAEAIHAAGRQRYESEKQLNPP</sequence>
<accession>A0A1H8NME2</accession>
<dbReference type="EMBL" id="FOCT01000017">
    <property type="protein sequence ID" value="SEO30722.1"/>
    <property type="molecule type" value="Genomic_DNA"/>
</dbReference>
<dbReference type="RefSeq" id="WP_139176941.1">
    <property type="nucleotide sequence ID" value="NZ_FOCT01000017.1"/>
</dbReference>
<dbReference type="Proteomes" id="UP000183898">
    <property type="component" value="Unassembled WGS sequence"/>
</dbReference>
<proteinExistence type="predicted"/>